<dbReference type="GO" id="GO:0045454">
    <property type="term" value="P:cell redox homeostasis"/>
    <property type="evidence" value="ECO:0007669"/>
    <property type="project" value="TreeGrafter"/>
</dbReference>
<dbReference type="EMBL" id="CABIJS010000122">
    <property type="protein sequence ID" value="VUZ44013.1"/>
    <property type="molecule type" value="Genomic_DNA"/>
</dbReference>
<evidence type="ECO:0000256" key="2">
    <source>
        <dbReference type="ARBA" id="ARBA00023284"/>
    </source>
</evidence>
<dbReference type="GO" id="GO:0004791">
    <property type="term" value="F:thioredoxin-disulfide reductase (NADPH) activity"/>
    <property type="evidence" value="ECO:0007669"/>
    <property type="project" value="TreeGrafter"/>
</dbReference>
<evidence type="ECO:0000256" key="1">
    <source>
        <dbReference type="ARBA" id="ARBA00022729"/>
    </source>
</evidence>
<accession>A0A564YBR3</accession>
<proteinExistence type="predicted"/>
<dbReference type="Proteomes" id="UP000321570">
    <property type="component" value="Unassembled WGS sequence"/>
</dbReference>
<dbReference type="Gene3D" id="3.40.30.10">
    <property type="entry name" value="Glutaredoxin"/>
    <property type="match status" value="1"/>
</dbReference>
<dbReference type="AlphaFoldDB" id="A0A564YBR3"/>
<protein>
    <recommendedName>
        <fullName evidence="5">SelT-like protein</fullName>
    </recommendedName>
</protein>
<evidence type="ECO:0000313" key="3">
    <source>
        <dbReference type="EMBL" id="VUZ44013.1"/>
    </source>
</evidence>
<keyword evidence="1" id="KW-0732">Signal</keyword>
<dbReference type="SUPFAM" id="SSF52833">
    <property type="entry name" value="Thioredoxin-like"/>
    <property type="match status" value="1"/>
</dbReference>
<dbReference type="NCBIfam" id="TIGR02174">
    <property type="entry name" value="CXXU_selWTH"/>
    <property type="match status" value="1"/>
</dbReference>
<name>A0A564YBR3_HYMDI</name>
<gene>
    <name evidence="3" type="ORF">WMSIL1_LOCUS4166</name>
</gene>
<evidence type="ECO:0008006" key="5">
    <source>
        <dbReference type="Google" id="ProtNLM"/>
    </source>
</evidence>
<sequence>MISFIIRQIKPFRSELFVIAKSSVFSGLHVVDIAAMQLGDYGSCPLIPKRVCHHAETPAARHDGRPTKKCFAWYRRAYEELAHIVIQRYPAINIEGLTYPPPQWRAFVAQLVTAMKFLTLALVIAGINPFPFFGLETPNFVTYANENKVSVCLMCFFVGGLIESQLLSTGAFEVTFNDIPIWSKLQSNRFPSPQELLSIIGSHMEFQAPGSASAGMSFNPNNHPPPKS</sequence>
<keyword evidence="2" id="KW-0676">Redox-active center</keyword>
<dbReference type="InterPro" id="IPR011893">
    <property type="entry name" value="Selenoprotein_Rdx-typ"/>
</dbReference>
<evidence type="ECO:0000313" key="4">
    <source>
        <dbReference type="Proteomes" id="UP000321570"/>
    </source>
</evidence>
<dbReference type="GO" id="GO:0005789">
    <property type="term" value="C:endoplasmic reticulum membrane"/>
    <property type="evidence" value="ECO:0007669"/>
    <property type="project" value="TreeGrafter"/>
</dbReference>
<dbReference type="PANTHER" id="PTHR13544:SF0">
    <property type="entry name" value="THIOREDOXIN REDUCTASE-LIKE SELENOPROTEIN T"/>
    <property type="match status" value="1"/>
</dbReference>
<reference evidence="3 4" key="1">
    <citation type="submission" date="2019-07" db="EMBL/GenBank/DDBJ databases">
        <authorList>
            <person name="Jastrzebski P J."/>
            <person name="Paukszto L."/>
            <person name="Jastrzebski P J."/>
        </authorList>
    </citation>
    <scope>NUCLEOTIDE SEQUENCE [LARGE SCALE GENOMIC DNA]</scope>
    <source>
        <strain evidence="3 4">WMS-il1</strain>
    </source>
</reference>
<organism evidence="3 4">
    <name type="scientific">Hymenolepis diminuta</name>
    <name type="common">Rat tapeworm</name>
    <dbReference type="NCBI Taxonomy" id="6216"/>
    <lineage>
        <taxon>Eukaryota</taxon>
        <taxon>Metazoa</taxon>
        <taxon>Spiralia</taxon>
        <taxon>Lophotrochozoa</taxon>
        <taxon>Platyhelminthes</taxon>
        <taxon>Cestoda</taxon>
        <taxon>Eucestoda</taxon>
        <taxon>Cyclophyllidea</taxon>
        <taxon>Hymenolepididae</taxon>
        <taxon>Hymenolepis</taxon>
    </lineage>
</organism>
<dbReference type="Pfam" id="PF10262">
    <property type="entry name" value="Rdx"/>
    <property type="match status" value="1"/>
</dbReference>
<dbReference type="InterPro" id="IPR036249">
    <property type="entry name" value="Thioredoxin-like_sf"/>
</dbReference>
<keyword evidence="4" id="KW-1185">Reference proteome</keyword>
<dbReference type="PANTHER" id="PTHR13544">
    <property type="entry name" value="SELENOPROTEIN T"/>
    <property type="match status" value="1"/>
</dbReference>
<dbReference type="InterPro" id="IPR019389">
    <property type="entry name" value="Selenoprotein_T"/>
</dbReference>